<evidence type="ECO:0000256" key="2">
    <source>
        <dbReference type="ARBA" id="ARBA00023125"/>
    </source>
</evidence>
<dbReference type="InterPro" id="IPR005471">
    <property type="entry name" value="Tscrpt_reg_IclR_N"/>
</dbReference>
<sequence>MTATAPIRMSDRLIAVVESFLAAPSQTLSDVAAACGMEPSTATRYLRQLVEHGWLQRDESSRMYSLGVRLIALGQAAQRAQPLRERAMPHMRALLERFGETVNLAVDQGGETVIIEALESSQSIRRGASVGERDDWWVSSLGKSILAHRPDSVIEQLLRDRPPIRRTSRTRIDPRDVLDDLAEVRGRGYALDDEESEIGLKCVGVPIRDDTGVYRYAISVSGPTSRVDARLDEIVTTLRDVADAINRHERGR</sequence>
<gene>
    <name evidence="6" type="ORF">EV192_107285</name>
</gene>
<protein>
    <submittedName>
        <fullName evidence="6">IclR family transcriptional regulator</fullName>
    </submittedName>
</protein>
<dbReference type="SMART" id="SM00346">
    <property type="entry name" value="HTH_ICLR"/>
    <property type="match status" value="1"/>
</dbReference>
<accession>A0A4R2JCU4</accession>
<proteinExistence type="predicted"/>
<keyword evidence="7" id="KW-1185">Reference proteome</keyword>
<dbReference type="Gene3D" id="3.30.450.40">
    <property type="match status" value="1"/>
</dbReference>
<keyword evidence="1" id="KW-0805">Transcription regulation</keyword>
<dbReference type="Pfam" id="PF01614">
    <property type="entry name" value="IclR_C"/>
    <property type="match status" value="1"/>
</dbReference>
<organism evidence="6 7">
    <name type="scientific">Actinocrispum wychmicini</name>
    <dbReference type="NCBI Taxonomy" id="1213861"/>
    <lineage>
        <taxon>Bacteria</taxon>
        <taxon>Bacillati</taxon>
        <taxon>Actinomycetota</taxon>
        <taxon>Actinomycetes</taxon>
        <taxon>Pseudonocardiales</taxon>
        <taxon>Pseudonocardiaceae</taxon>
        <taxon>Actinocrispum</taxon>
    </lineage>
</organism>
<evidence type="ECO:0000313" key="7">
    <source>
        <dbReference type="Proteomes" id="UP000295680"/>
    </source>
</evidence>
<feature type="domain" description="IclR-ED" evidence="5">
    <location>
        <begin position="69"/>
        <end position="251"/>
    </location>
</feature>
<dbReference type="Proteomes" id="UP000295680">
    <property type="component" value="Unassembled WGS sequence"/>
</dbReference>
<feature type="domain" description="HTH iclR-type" evidence="4">
    <location>
        <begin position="7"/>
        <end position="68"/>
    </location>
</feature>
<dbReference type="SUPFAM" id="SSF55781">
    <property type="entry name" value="GAF domain-like"/>
    <property type="match status" value="1"/>
</dbReference>
<keyword evidence="2" id="KW-0238">DNA-binding</keyword>
<evidence type="ECO:0000256" key="3">
    <source>
        <dbReference type="ARBA" id="ARBA00023163"/>
    </source>
</evidence>
<dbReference type="InterPro" id="IPR029016">
    <property type="entry name" value="GAF-like_dom_sf"/>
</dbReference>
<dbReference type="GO" id="GO:0003677">
    <property type="term" value="F:DNA binding"/>
    <property type="evidence" value="ECO:0007669"/>
    <property type="project" value="UniProtKB-KW"/>
</dbReference>
<dbReference type="RefSeq" id="WP_132122001.1">
    <property type="nucleotide sequence ID" value="NZ_SLWS01000007.1"/>
</dbReference>
<dbReference type="PANTHER" id="PTHR30136:SF24">
    <property type="entry name" value="HTH-TYPE TRANSCRIPTIONAL REPRESSOR ALLR"/>
    <property type="match status" value="1"/>
</dbReference>
<reference evidence="6 7" key="1">
    <citation type="submission" date="2019-03" db="EMBL/GenBank/DDBJ databases">
        <title>Genomic Encyclopedia of Type Strains, Phase IV (KMG-IV): sequencing the most valuable type-strain genomes for metagenomic binning, comparative biology and taxonomic classification.</title>
        <authorList>
            <person name="Goeker M."/>
        </authorList>
    </citation>
    <scope>NUCLEOTIDE SEQUENCE [LARGE SCALE GENOMIC DNA]</scope>
    <source>
        <strain evidence="6 7">DSM 45934</strain>
    </source>
</reference>
<dbReference type="Gene3D" id="1.10.10.10">
    <property type="entry name" value="Winged helix-like DNA-binding domain superfamily/Winged helix DNA-binding domain"/>
    <property type="match status" value="1"/>
</dbReference>
<dbReference type="PROSITE" id="PS51077">
    <property type="entry name" value="HTH_ICLR"/>
    <property type="match status" value="1"/>
</dbReference>
<dbReference type="SUPFAM" id="SSF46785">
    <property type="entry name" value="Winged helix' DNA-binding domain"/>
    <property type="match status" value="1"/>
</dbReference>
<dbReference type="EMBL" id="SLWS01000007">
    <property type="protein sequence ID" value="TCO55862.1"/>
    <property type="molecule type" value="Genomic_DNA"/>
</dbReference>
<keyword evidence="3" id="KW-0804">Transcription</keyword>
<evidence type="ECO:0000259" key="4">
    <source>
        <dbReference type="PROSITE" id="PS51077"/>
    </source>
</evidence>
<dbReference type="GO" id="GO:0045892">
    <property type="term" value="P:negative regulation of DNA-templated transcription"/>
    <property type="evidence" value="ECO:0007669"/>
    <property type="project" value="TreeGrafter"/>
</dbReference>
<name>A0A4R2JCU4_9PSEU</name>
<comment type="caution">
    <text evidence="6">The sequence shown here is derived from an EMBL/GenBank/DDBJ whole genome shotgun (WGS) entry which is preliminary data.</text>
</comment>
<dbReference type="PANTHER" id="PTHR30136">
    <property type="entry name" value="HELIX-TURN-HELIX TRANSCRIPTIONAL REGULATOR, ICLR FAMILY"/>
    <property type="match status" value="1"/>
</dbReference>
<dbReference type="InterPro" id="IPR036388">
    <property type="entry name" value="WH-like_DNA-bd_sf"/>
</dbReference>
<dbReference type="Pfam" id="PF09339">
    <property type="entry name" value="HTH_IclR"/>
    <property type="match status" value="1"/>
</dbReference>
<dbReference type="AlphaFoldDB" id="A0A4R2JCU4"/>
<dbReference type="PROSITE" id="PS51078">
    <property type="entry name" value="ICLR_ED"/>
    <property type="match status" value="1"/>
</dbReference>
<dbReference type="InterPro" id="IPR036390">
    <property type="entry name" value="WH_DNA-bd_sf"/>
</dbReference>
<dbReference type="InterPro" id="IPR014757">
    <property type="entry name" value="Tscrpt_reg_IclR_C"/>
</dbReference>
<evidence type="ECO:0000313" key="6">
    <source>
        <dbReference type="EMBL" id="TCO55862.1"/>
    </source>
</evidence>
<dbReference type="OrthoDB" id="8479143at2"/>
<dbReference type="GO" id="GO:0003700">
    <property type="term" value="F:DNA-binding transcription factor activity"/>
    <property type="evidence" value="ECO:0007669"/>
    <property type="project" value="TreeGrafter"/>
</dbReference>
<evidence type="ECO:0000259" key="5">
    <source>
        <dbReference type="PROSITE" id="PS51078"/>
    </source>
</evidence>
<dbReference type="InterPro" id="IPR050707">
    <property type="entry name" value="HTH_MetabolicPath_Reg"/>
</dbReference>
<evidence type="ECO:0000256" key="1">
    <source>
        <dbReference type="ARBA" id="ARBA00023015"/>
    </source>
</evidence>